<accession>A0A9X8RBB5</accession>
<organism evidence="1 2">
    <name type="scientific">Peribacillus simplex</name>
    <dbReference type="NCBI Taxonomy" id="1478"/>
    <lineage>
        <taxon>Bacteria</taxon>
        <taxon>Bacillati</taxon>
        <taxon>Bacillota</taxon>
        <taxon>Bacilli</taxon>
        <taxon>Bacillales</taxon>
        <taxon>Bacillaceae</taxon>
        <taxon>Peribacillus</taxon>
    </lineage>
</organism>
<gene>
    <name evidence="1" type="ORF">SAMN05878482_105264</name>
</gene>
<name>A0A9X8RBB5_9BACI</name>
<evidence type="ECO:0000313" key="2">
    <source>
        <dbReference type="Proteomes" id="UP000185829"/>
    </source>
</evidence>
<sequence>MNPENMKTQLEVVKEYNFSDFLMTSLSRNATNNPLYKLNPLYENYFIVCSEELPYKDIYKADSMFPHEYHKQVKQSGEQGKIKKLGNYQELLVLEEREKSKYEFLVKGTEAG</sequence>
<protein>
    <submittedName>
        <fullName evidence="1">Uncharacterized protein</fullName>
    </submittedName>
</protein>
<comment type="caution">
    <text evidence="1">The sequence shown here is derived from an EMBL/GenBank/DDBJ whole genome shotgun (WGS) entry which is preliminary data.</text>
</comment>
<dbReference type="AlphaFoldDB" id="A0A9X8RBB5"/>
<reference evidence="1 2" key="1">
    <citation type="submission" date="2017-01" db="EMBL/GenBank/DDBJ databases">
        <authorList>
            <person name="Varghese N."/>
            <person name="Submissions S."/>
        </authorList>
    </citation>
    <scope>NUCLEOTIDE SEQUENCE [LARGE SCALE GENOMIC DNA]</scope>
    <source>
        <strain evidence="1 2">RUG2-6</strain>
    </source>
</reference>
<dbReference type="EMBL" id="FTMX01000005">
    <property type="protein sequence ID" value="SIR73653.1"/>
    <property type="molecule type" value="Genomic_DNA"/>
</dbReference>
<dbReference type="RefSeq" id="WP_076369453.1">
    <property type="nucleotide sequence ID" value="NZ_FTMX01000005.1"/>
</dbReference>
<proteinExistence type="predicted"/>
<evidence type="ECO:0000313" key="1">
    <source>
        <dbReference type="EMBL" id="SIR73653.1"/>
    </source>
</evidence>
<dbReference type="Proteomes" id="UP000185829">
    <property type="component" value="Unassembled WGS sequence"/>
</dbReference>